<evidence type="ECO:0000313" key="4">
    <source>
        <dbReference type="Proteomes" id="UP000660885"/>
    </source>
</evidence>
<comment type="caution">
    <text evidence="3">The sequence shown here is derived from an EMBL/GenBank/DDBJ whole genome shotgun (WGS) entry which is preliminary data.</text>
</comment>
<organism evidence="3 4">
    <name type="scientific">Belnapia arida</name>
    <dbReference type="NCBI Taxonomy" id="2804533"/>
    <lineage>
        <taxon>Bacteria</taxon>
        <taxon>Pseudomonadati</taxon>
        <taxon>Pseudomonadota</taxon>
        <taxon>Alphaproteobacteria</taxon>
        <taxon>Acetobacterales</taxon>
        <taxon>Roseomonadaceae</taxon>
        <taxon>Belnapia</taxon>
    </lineage>
</organism>
<keyword evidence="2" id="KW-0732">Signal</keyword>
<evidence type="ECO:0000313" key="3">
    <source>
        <dbReference type="EMBL" id="MBL6077396.1"/>
    </source>
</evidence>
<reference evidence="3 4" key="1">
    <citation type="submission" date="2021-01" db="EMBL/GenBank/DDBJ databases">
        <title>Belnapia mucosa sp. nov. and Belnapia arida sp. nov., isolated from the Tabernas Desert (Almeria, Spain).</title>
        <authorList>
            <person name="Molina-Menor E."/>
            <person name="Vidal-Verdu A."/>
            <person name="Calonge A."/>
            <person name="Satari L."/>
            <person name="Pereto J."/>
            <person name="Porcar M."/>
        </authorList>
    </citation>
    <scope>NUCLEOTIDE SEQUENCE [LARGE SCALE GENOMIC DNA]</scope>
    <source>
        <strain evidence="3 4">T18</strain>
    </source>
</reference>
<proteinExistence type="inferred from homology"/>
<evidence type="ECO:0000256" key="2">
    <source>
        <dbReference type="SAM" id="SignalP"/>
    </source>
</evidence>
<feature type="signal peptide" evidence="2">
    <location>
        <begin position="1"/>
        <end position="23"/>
    </location>
</feature>
<dbReference type="InterPro" id="IPR042100">
    <property type="entry name" value="Bug_dom1"/>
</dbReference>
<dbReference type="CDD" id="cd13578">
    <property type="entry name" value="PBP2_Bug27"/>
    <property type="match status" value="1"/>
</dbReference>
<protein>
    <submittedName>
        <fullName evidence="3">Tripartite tricarboxylate transporter substrate binding protein</fullName>
    </submittedName>
</protein>
<dbReference type="PANTHER" id="PTHR42928:SF5">
    <property type="entry name" value="BLR1237 PROTEIN"/>
    <property type="match status" value="1"/>
</dbReference>
<dbReference type="PANTHER" id="PTHR42928">
    <property type="entry name" value="TRICARBOXYLATE-BINDING PROTEIN"/>
    <property type="match status" value="1"/>
</dbReference>
<evidence type="ECO:0000256" key="1">
    <source>
        <dbReference type="ARBA" id="ARBA00006987"/>
    </source>
</evidence>
<sequence>MLPRRAWLAGGAVIAALPAIAHAETSWPAQPIRLVVPFAPGGTTDLAARLVAQGLGARLGQPVVVENKPGAGSTLGAAQVAQAAPDGLTLVVSNIASHAIAPSLYRELRYHPLRDFTHIALLIETPSVFVANPHFAPRGLAEVVRLSREQPRGLDVASSGSGSSNHLLIVQFGQVTGARVNHVPYRGAGPAMTDVIADVVPMMSDSLPSASGHLRGGAVRGMAVASAARHPGFPALPTFREQGVDLVSNSWFGISGPAGLPPAVTGRLNREINAVLAEPATQRRFAELGGLVSPLSPAAYAEFIAGEVARWAPIVQASGARVE</sequence>
<name>A0ABS1U263_9PROT</name>
<gene>
    <name evidence="3" type="ORF">JMJ56_05205</name>
</gene>
<keyword evidence="4" id="KW-1185">Reference proteome</keyword>
<dbReference type="Proteomes" id="UP000660885">
    <property type="component" value="Unassembled WGS sequence"/>
</dbReference>
<dbReference type="RefSeq" id="WP_202830512.1">
    <property type="nucleotide sequence ID" value="NZ_JAETWB010000001.1"/>
</dbReference>
<dbReference type="Pfam" id="PF03401">
    <property type="entry name" value="TctC"/>
    <property type="match status" value="1"/>
</dbReference>
<comment type="similarity">
    <text evidence="1">Belongs to the UPF0065 (bug) family.</text>
</comment>
<dbReference type="Gene3D" id="3.40.190.150">
    <property type="entry name" value="Bordetella uptake gene, domain 1"/>
    <property type="match status" value="1"/>
</dbReference>
<accession>A0ABS1U263</accession>
<feature type="chain" id="PRO_5045952312" evidence="2">
    <location>
        <begin position="24"/>
        <end position="323"/>
    </location>
</feature>
<dbReference type="SUPFAM" id="SSF53850">
    <property type="entry name" value="Periplasmic binding protein-like II"/>
    <property type="match status" value="1"/>
</dbReference>
<dbReference type="Gene3D" id="3.40.190.10">
    <property type="entry name" value="Periplasmic binding protein-like II"/>
    <property type="match status" value="1"/>
</dbReference>
<dbReference type="PIRSF" id="PIRSF017082">
    <property type="entry name" value="YflP"/>
    <property type="match status" value="1"/>
</dbReference>
<dbReference type="InterPro" id="IPR005064">
    <property type="entry name" value="BUG"/>
</dbReference>
<dbReference type="EMBL" id="JAETWB010000001">
    <property type="protein sequence ID" value="MBL6077396.1"/>
    <property type="molecule type" value="Genomic_DNA"/>
</dbReference>